<dbReference type="RefSeq" id="WP_311703647.1">
    <property type="nucleotide sequence ID" value="NZ_JAVREL010000003.1"/>
</dbReference>
<keyword evidence="5 9" id="KW-0653">Protein transport</keyword>
<dbReference type="PRINTS" id="PR01506">
    <property type="entry name" value="TATBPROTEIN"/>
</dbReference>
<comment type="subunit">
    <text evidence="9">The Tat system comprises two distinct complexes: a TatABC complex, containing multiple copies of TatA, TatB and TatC subunits, and a separate TatA complex, containing only TatA subunits. Substrates initially bind to the TatABC complex, which probably triggers association of the separate TatA complex to form the active translocon.</text>
</comment>
<keyword evidence="7 9" id="KW-0811">Translocation</keyword>
<keyword evidence="6 9" id="KW-1133">Transmembrane helix</keyword>
<name>A0ABU2MMD2_9ACTN</name>
<dbReference type="InterPro" id="IPR018448">
    <property type="entry name" value="TatB"/>
</dbReference>
<keyword evidence="8 9" id="KW-0472">Membrane</keyword>
<dbReference type="Gene3D" id="1.20.5.3310">
    <property type="match status" value="1"/>
</dbReference>
<feature type="transmembrane region" description="Helical" evidence="11">
    <location>
        <begin position="6"/>
        <end position="22"/>
    </location>
</feature>
<evidence type="ECO:0000256" key="10">
    <source>
        <dbReference type="SAM" id="MobiDB-lite"/>
    </source>
</evidence>
<keyword evidence="4 9" id="KW-0812">Transmembrane</keyword>
<keyword evidence="3 9" id="KW-1003">Cell membrane</keyword>
<feature type="compositionally biased region" description="Polar residues" evidence="10">
    <location>
        <begin position="130"/>
        <end position="139"/>
    </location>
</feature>
<evidence type="ECO:0000256" key="11">
    <source>
        <dbReference type="SAM" id="Phobius"/>
    </source>
</evidence>
<sequence>MFFDIGSLEFITLVILAVLVFGPEKLPKMIQDTARFLRKVREFSDGAKQDIRNELGPEFKDFEFEDLNPRRFAKKHLLDNDDLGLKEITSSLDMRKELTEVTDAVNGRPASRTSLAKQSPEGAAGAAGASGTTPVTLSKDTAGDRAETQRESPPFDADAT</sequence>
<evidence type="ECO:0000256" key="5">
    <source>
        <dbReference type="ARBA" id="ARBA00022927"/>
    </source>
</evidence>
<comment type="similarity">
    <text evidence="9">Belongs to the TatB family.</text>
</comment>
<dbReference type="Proteomes" id="UP001183246">
    <property type="component" value="Unassembled WGS sequence"/>
</dbReference>
<comment type="function">
    <text evidence="9">Part of the twin-arginine translocation (Tat) system that transports large folded proteins containing a characteristic twin-arginine motif in their signal peptide across membranes. Together with TatC, TatB is part of a receptor directly interacting with Tat signal peptides. TatB may form an oligomeric binding site that transiently accommodates folded Tat precursor proteins before their translocation.</text>
</comment>
<keyword evidence="13" id="KW-1185">Reference proteome</keyword>
<reference evidence="13" key="1">
    <citation type="submission" date="2023-07" db="EMBL/GenBank/DDBJ databases">
        <title>30 novel species of actinomycetes from the DSMZ collection.</title>
        <authorList>
            <person name="Nouioui I."/>
        </authorList>
    </citation>
    <scope>NUCLEOTIDE SEQUENCE [LARGE SCALE GENOMIC DNA]</scope>
    <source>
        <strain evidence="13">DSM 44938</strain>
    </source>
</reference>
<accession>A0ABU2MMD2</accession>
<evidence type="ECO:0000313" key="12">
    <source>
        <dbReference type="EMBL" id="MDT0342523.1"/>
    </source>
</evidence>
<gene>
    <name evidence="9" type="primary">tatB</name>
    <name evidence="12" type="ORF">RM590_07770</name>
</gene>
<evidence type="ECO:0000256" key="8">
    <source>
        <dbReference type="ARBA" id="ARBA00023136"/>
    </source>
</evidence>
<dbReference type="NCBIfam" id="NF002377">
    <property type="entry name" value="PRK01371.1-4"/>
    <property type="match status" value="1"/>
</dbReference>
<evidence type="ECO:0000256" key="6">
    <source>
        <dbReference type="ARBA" id="ARBA00022989"/>
    </source>
</evidence>
<organism evidence="12 13">
    <name type="scientific">Streptomyces litchfieldiae</name>
    <dbReference type="NCBI Taxonomy" id="3075543"/>
    <lineage>
        <taxon>Bacteria</taxon>
        <taxon>Bacillati</taxon>
        <taxon>Actinomycetota</taxon>
        <taxon>Actinomycetes</taxon>
        <taxon>Kitasatosporales</taxon>
        <taxon>Streptomycetaceae</taxon>
        <taxon>Streptomyces</taxon>
    </lineage>
</organism>
<dbReference type="HAMAP" id="MF_00237">
    <property type="entry name" value="TatB"/>
    <property type="match status" value="1"/>
</dbReference>
<evidence type="ECO:0000256" key="1">
    <source>
        <dbReference type="ARBA" id="ARBA00004167"/>
    </source>
</evidence>
<evidence type="ECO:0000256" key="2">
    <source>
        <dbReference type="ARBA" id="ARBA00022448"/>
    </source>
</evidence>
<evidence type="ECO:0000256" key="9">
    <source>
        <dbReference type="HAMAP-Rule" id="MF_00237"/>
    </source>
</evidence>
<comment type="subcellular location">
    <subcellularLocation>
        <location evidence="9">Cell membrane</location>
        <topology evidence="9">Single-pass membrane protein</topology>
    </subcellularLocation>
    <subcellularLocation>
        <location evidence="1">Membrane</location>
        <topology evidence="1">Single-pass membrane protein</topology>
    </subcellularLocation>
</comment>
<dbReference type="NCBIfam" id="NF002374">
    <property type="entry name" value="PRK01371.1-1"/>
    <property type="match status" value="1"/>
</dbReference>
<feature type="region of interest" description="Disordered" evidence="10">
    <location>
        <begin position="100"/>
        <end position="160"/>
    </location>
</feature>
<dbReference type="EMBL" id="JAVREL010000003">
    <property type="protein sequence ID" value="MDT0342523.1"/>
    <property type="molecule type" value="Genomic_DNA"/>
</dbReference>
<evidence type="ECO:0000256" key="7">
    <source>
        <dbReference type="ARBA" id="ARBA00023010"/>
    </source>
</evidence>
<evidence type="ECO:0000313" key="13">
    <source>
        <dbReference type="Proteomes" id="UP001183246"/>
    </source>
</evidence>
<keyword evidence="2 9" id="KW-0813">Transport</keyword>
<protein>
    <recommendedName>
        <fullName evidence="9">Sec-independent protein translocase protein TatB</fullName>
    </recommendedName>
</protein>
<dbReference type="Pfam" id="PF02416">
    <property type="entry name" value="TatA_B_E"/>
    <property type="match status" value="1"/>
</dbReference>
<evidence type="ECO:0000256" key="4">
    <source>
        <dbReference type="ARBA" id="ARBA00022692"/>
    </source>
</evidence>
<proteinExistence type="inferred from homology"/>
<comment type="caution">
    <text evidence="12">The sequence shown here is derived from an EMBL/GenBank/DDBJ whole genome shotgun (WGS) entry which is preliminary data.</text>
</comment>
<dbReference type="InterPro" id="IPR003369">
    <property type="entry name" value="TatA/B/E"/>
</dbReference>
<feature type="compositionally biased region" description="Basic and acidic residues" evidence="10">
    <location>
        <begin position="141"/>
        <end position="150"/>
    </location>
</feature>
<evidence type="ECO:0000256" key="3">
    <source>
        <dbReference type="ARBA" id="ARBA00022475"/>
    </source>
</evidence>